<dbReference type="Pfam" id="PF13408">
    <property type="entry name" value="Zn_ribbon_recom"/>
    <property type="match status" value="1"/>
</dbReference>
<proteinExistence type="predicted"/>
<dbReference type="InterPro" id="IPR011109">
    <property type="entry name" value="DNA_bind_recombinase_dom"/>
</dbReference>
<dbReference type="Pfam" id="PF07508">
    <property type="entry name" value="Recombinase"/>
    <property type="match status" value="1"/>
</dbReference>
<dbReference type="PROSITE" id="PS51736">
    <property type="entry name" value="RECOMBINASES_3"/>
    <property type="match status" value="1"/>
</dbReference>
<dbReference type="PROSITE" id="PS51737">
    <property type="entry name" value="RECOMBINASE_DNA_BIND"/>
    <property type="match status" value="1"/>
</dbReference>
<dbReference type="PANTHER" id="PTHR30461:SF23">
    <property type="entry name" value="DNA RECOMBINASE-RELATED"/>
    <property type="match status" value="1"/>
</dbReference>
<dbReference type="Pfam" id="PF00239">
    <property type="entry name" value="Resolvase"/>
    <property type="match status" value="1"/>
</dbReference>
<evidence type="ECO:0000259" key="2">
    <source>
        <dbReference type="PROSITE" id="PS51737"/>
    </source>
</evidence>
<comment type="caution">
    <text evidence="3">The sequence shown here is derived from an EMBL/GenBank/DDBJ whole genome shotgun (WGS) entry which is preliminary data.</text>
</comment>
<dbReference type="RefSeq" id="WP_111400660.1">
    <property type="nucleotide sequence ID" value="NZ_QKYU01000058.1"/>
</dbReference>
<dbReference type="CDD" id="cd00338">
    <property type="entry name" value="Ser_Recombinase"/>
    <property type="match status" value="1"/>
</dbReference>
<dbReference type="Proteomes" id="UP000249688">
    <property type="component" value="Unassembled WGS sequence"/>
</dbReference>
<evidence type="ECO:0000259" key="1">
    <source>
        <dbReference type="PROSITE" id="PS51736"/>
    </source>
</evidence>
<dbReference type="InterPro" id="IPR006119">
    <property type="entry name" value="Resolv_N"/>
</dbReference>
<dbReference type="InterPro" id="IPR038109">
    <property type="entry name" value="DNA_bind_recomb_sf"/>
</dbReference>
<dbReference type="EMBL" id="QKYU01000058">
    <property type="protein sequence ID" value="PZW36896.1"/>
    <property type="molecule type" value="Genomic_DNA"/>
</dbReference>
<reference evidence="3 4" key="1">
    <citation type="submission" date="2018-06" db="EMBL/GenBank/DDBJ databases">
        <title>Genomic Encyclopedia of Archaeal and Bacterial Type Strains, Phase II (KMG-II): from individual species to whole genera.</title>
        <authorList>
            <person name="Goeker M."/>
        </authorList>
    </citation>
    <scope>NUCLEOTIDE SEQUENCE [LARGE SCALE GENOMIC DNA]</scope>
    <source>
        <strain evidence="3 4">DSM 24525</strain>
    </source>
</reference>
<organism evidence="3 4">
    <name type="scientific">Humitalea rosea</name>
    <dbReference type="NCBI Taxonomy" id="990373"/>
    <lineage>
        <taxon>Bacteria</taxon>
        <taxon>Pseudomonadati</taxon>
        <taxon>Pseudomonadota</taxon>
        <taxon>Alphaproteobacteria</taxon>
        <taxon>Acetobacterales</taxon>
        <taxon>Roseomonadaceae</taxon>
        <taxon>Humitalea</taxon>
    </lineage>
</organism>
<dbReference type="AlphaFoldDB" id="A0A2W7IHK5"/>
<dbReference type="Gene3D" id="3.40.50.1390">
    <property type="entry name" value="Resolvase, N-terminal catalytic domain"/>
    <property type="match status" value="1"/>
</dbReference>
<dbReference type="GO" id="GO:0000150">
    <property type="term" value="F:DNA strand exchange activity"/>
    <property type="evidence" value="ECO:0007669"/>
    <property type="project" value="InterPro"/>
</dbReference>
<dbReference type="InterPro" id="IPR050639">
    <property type="entry name" value="SSR_resolvase"/>
</dbReference>
<name>A0A2W7IHK5_9PROT</name>
<dbReference type="PANTHER" id="PTHR30461">
    <property type="entry name" value="DNA-INVERTASE FROM LAMBDOID PROPHAGE"/>
    <property type="match status" value="1"/>
</dbReference>
<keyword evidence="4" id="KW-1185">Reference proteome</keyword>
<feature type="domain" description="Resolvase/invertase-type recombinase catalytic" evidence="1">
    <location>
        <begin position="13"/>
        <end position="153"/>
    </location>
</feature>
<dbReference type="OrthoDB" id="9791494at2"/>
<dbReference type="GO" id="GO:0003677">
    <property type="term" value="F:DNA binding"/>
    <property type="evidence" value="ECO:0007669"/>
    <property type="project" value="InterPro"/>
</dbReference>
<feature type="non-terminal residue" evidence="3">
    <location>
        <position position="529"/>
    </location>
</feature>
<gene>
    <name evidence="3" type="ORF">C8P66_1585</name>
</gene>
<dbReference type="SMART" id="SM00857">
    <property type="entry name" value="Resolvase"/>
    <property type="match status" value="1"/>
</dbReference>
<accession>A0A2W7IHK5</accession>
<feature type="domain" description="Recombinase" evidence="2">
    <location>
        <begin position="160"/>
        <end position="304"/>
    </location>
</feature>
<dbReference type="InterPro" id="IPR025827">
    <property type="entry name" value="Zn_ribbon_recom_dom"/>
</dbReference>
<sequence>MRKLPLAASRPLRAGIYARYSSEQQRDASIEDQVRICRARAEREGWQVVEVYVDHAMSGASSHRPGYQALLAAMVAGAVDVVLSESLDRLSRDQEHVAGFHKRAIFAGVRIVTLAEGEVSELHVGLKGTMGALYLKDLADKTRRGLEGRVRQGRSGGGLSYGYRVVRGPIGRDGEAERGLREIDLEQATVVRRIFERFAAGEGPKAIAISLNRDGIAGPRGGIWQAGTIRGQAGRDTGILRNRLYIGELVWNQRRWLKDPGTGRRVARGNAAAVVVTEPVADLRVVEQEVWDRVQQRLLAHRAEVDETARPRFWEQRRAVHILTGRVFCGGCGTALHAVGRDYLACRVAAASGPCENRTRVRRGRLEARVLDALSGELMRPDLVAVFVESFTAEWNRLAGERAAGAGARQRELATVQRKLDGLIDAIADGLRSSGLQQRMTELETRRASLIEEIAAGRLEATPPALHPRLAETYRRRVESLQLAHASGACTEVREALRALIARVEVHGKVDGEGEPWIELIGHLAALLR</sequence>
<dbReference type="Gene3D" id="3.90.1750.20">
    <property type="entry name" value="Putative Large Serine Recombinase, Chain B, Domain 2"/>
    <property type="match status" value="1"/>
</dbReference>
<dbReference type="SUPFAM" id="SSF53041">
    <property type="entry name" value="Resolvase-like"/>
    <property type="match status" value="1"/>
</dbReference>
<dbReference type="InterPro" id="IPR036162">
    <property type="entry name" value="Resolvase-like_N_sf"/>
</dbReference>
<evidence type="ECO:0000313" key="3">
    <source>
        <dbReference type="EMBL" id="PZW36896.1"/>
    </source>
</evidence>
<evidence type="ECO:0000313" key="4">
    <source>
        <dbReference type="Proteomes" id="UP000249688"/>
    </source>
</evidence>
<protein>
    <submittedName>
        <fullName evidence="3">DNA invertase Pin-like site-specific DNA recombinase</fullName>
    </submittedName>
</protein>